<name>A0A9D4PQV8_RHISA</name>
<reference evidence="2" key="1">
    <citation type="journal article" date="2020" name="Cell">
        <title>Large-Scale Comparative Analyses of Tick Genomes Elucidate Their Genetic Diversity and Vector Capacities.</title>
        <authorList>
            <consortium name="Tick Genome and Microbiome Consortium (TIGMIC)"/>
            <person name="Jia N."/>
            <person name="Wang J."/>
            <person name="Shi W."/>
            <person name="Du L."/>
            <person name="Sun Y."/>
            <person name="Zhan W."/>
            <person name="Jiang J.F."/>
            <person name="Wang Q."/>
            <person name="Zhang B."/>
            <person name="Ji P."/>
            <person name="Bell-Sakyi L."/>
            <person name="Cui X.M."/>
            <person name="Yuan T.T."/>
            <person name="Jiang B.G."/>
            <person name="Yang W.F."/>
            <person name="Lam T.T."/>
            <person name="Chang Q.C."/>
            <person name="Ding S.J."/>
            <person name="Wang X.J."/>
            <person name="Zhu J.G."/>
            <person name="Ruan X.D."/>
            <person name="Zhao L."/>
            <person name="Wei J.T."/>
            <person name="Ye R.Z."/>
            <person name="Que T.C."/>
            <person name="Du C.H."/>
            <person name="Zhou Y.H."/>
            <person name="Cheng J.X."/>
            <person name="Dai P.F."/>
            <person name="Guo W.B."/>
            <person name="Han X.H."/>
            <person name="Huang E.J."/>
            <person name="Li L.F."/>
            <person name="Wei W."/>
            <person name="Gao Y.C."/>
            <person name="Liu J.Z."/>
            <person name="Shao H.Z."/>
            <person name="Wang X."/>
            <person name="Wang C.C."/>
            <person name="Yang T.C."/>
            <person name="Huo Q.B."/>
            <person name="Li W."/>
            <person name="Chen H.Y."/>
            <person name="Chen S.E."/>
            <person name="Zhou L.G."/>
            <person name="Ni X.B."/>
            <person name="Tian J.H."/>
            <person name="Sheng Y."/>
            <person name="Liu T."/>
            <person name="Pan Y.S."/>
            <person name="Xia L.Y."/>
            <person name="Li J."/>
            <person name="Zhao F."/>
            <person name="Cao W.C."/>
        </authorList>
    </citation>
    <scope>NUCLEOTIDE SEQUENCE</scope>
    <source>
        <strain evidence="2">Rsan-2018</strain>
    </source>
</reference>
<reference evidence="2" key="2">
    <citation type="submission" date="2021-09" db="EMBL/GenBank/DDBJ databases">
        <authorList>
            <person name="Jia N."/>
            <person name="Wang J."/>
            <person name="Shi W."/>
            <person name="Du L."/>
            <person name="Sun Y."/>
            <person name="Zhan W."/>
            <person name="Jiang J."/>
            <person name="Wang Q."/>
            <person name="Zhang B."/>
            <person name="Ji P."/>
            <person name="Sakyi L.B."/>
            <person name="Cui X."/>
            <person name="Yuan T."/>
            <person name="Jiang B."/>
            <person name="Yang W."/>
            <person name="Lam T.T.-Y."/>
            <person name="Chang Q."/>
            <person name="Ding S."/>
            <person name="Wang X."/>
            <person name="Zhu J."/>
            <person name="Ruan X."/>
            <person name="Zhao L."/>
            <person name="Wei J."/>
            <person name="Que T."/>
            <person name="Du C."/>
            <person name="Cheng J."/>
            <person name="Dai P."/>
            <person name="Han X."/>
            <person name="Huang E."/>
            <person name="Gao Y."/>
            <person name="Liu J."/>
            <person name="Shao H."/>
            <person name="Ye R."/>
            <person name="Li L."/>
            <person name="Wei W."/>
            <person name="Wang X."/>
            <person name="Wang C."/>
            <person name="Huo Q."/>
            <person name="Li W."/>
            <person name="Guo W."/>
            <person name="Chen H."/>
            <person name="Chen S."/>
            <person name="Zhou L."/>
            <person name="Zhou L."/>
            <person name="Ni X."/>
            <person name="Tian J."/>
            <person name="Zhou Y."/>
            <person name="Sheng Y."/>
            <person name="Liu T."/>
            <person name="Pan Y."/>
            <person name="Xia L."/>
            <person name="Li J."/>
            <person name="Zhao F."/>
            <person name="Cao W."/>
        </authorList>
    </citation>
    <scope>NUCLEOTIDE SEQUENCE</scope>
    <source>
        <strain evidence="2">Rsan-2018</strain>
        <tissue evidence="2">Larvae</tissue>
    </source>
</reference>
<accession>A0A9D4PQV8</accession>
<comment type="caution">
    <text evidence="2">The sequence shown here is derived from an EMBL/GenBank/DDBJ whole genome shotgun (WGS) entry which is preliminary data.</text>
</comment>
<dbReference type="EMBL" id="JABSTV010001251">
    <property type="protein sequence ID" value="KAH7951330.1"/>
    <property type="molecule type" value="Genomic_DNA"/>
</dbReference>
<feature type="region of interest" description="Disordered" evidence="1">
    <location>
        <begin position="221"/>
        <end position="243"/>
    </location>
</feature>
<feature type="region of interest" description="Disordered" evidence="1">
    <location>
        <begin position="306"/>
        <end position="344"/>
    </location>
</feature>
<feature type="compositionally biased region" description="Basic residues" evidence="1">
    <location>
        <begin position="234"/>
        <end position="243"/>
    </location>
</feature>
<evidence type="ECO:0000256" key="1">
    <source>
        <dbReference type="SAM" id="MobiDB-lite"/>
    </source>
</evidence>
<dbReference type="Proteomes" id="UP000821837">
    <property type="component" value="Chromosome 5"/>
</dbReference>
<evidence type="ECO:0000313" key="2">
    <source>
        <dbReference type="EMBL" id="KAH7951330.1"/>
    </source>
</evidence>
<sequence>MGRALYYVSYARYAISDQVLADVEDVGQNIEIALRDRVKAISAWRAAKPASTFSVAGLVERLSAMTKAGAGAIDPEYANFPQMDENIMNNMPLAVRGYRSVRRTNDSVVAVVVRGTVRFFYFAGDHVQLHPIIFQEPFYSGDTSPAIACGTLGTDISYALATRLFDVVLGSGDELRSSLEPNLTCLFGSETVLGDEVTTKAVVADQDSGDTKAEALVTSPPCDKETEKTTVTSKRPKTAGRRPLRPFNLGINIPYFFNMRLLTGPGGTGLGLNVPAILNFQLDAAHRRRPGLLLSLFGNRENLFNRRKRPGNPLFSSPLRPPFTQAPEQDNAIDIKRKPAQKAA</sequence>
<dbReference type="AlphaFoldDB" id="A0A9D4PQV8"/>
<proteinExistence type="predicted"/>
<keyword evidence="3" id="KW-1185">Reference proteome</keyword>
<dbReference type="VEuPathDB" id="VectorBase:RSAN_038537"/>
<evidence type="ECO:0000313" key="3">
    <source>
        <dbReference type="Proteomes" id="UP000821837"/>
    </source>
</evidence>
<protein>
    <submittedName>
        <fullName evidence="2">Uncharacterized protein</fullName>
    </submittedName>
</protein>
<gene>
    <name evidence="2" type="ORF">HPB52_008003</name>
</gene>
<organism evidence="2 3">
    <name type="scientific">Rhipicephalus sanguineus</name>
    <name type="common">Brown dog tick</name>
    <name type="synonym">Ixodes sanguineus</name>
    <dbReference type="NCBI Taxonomy" id="34632"/>
    <lineage>
        <taxon>Eukaryota</taxon>
        <taxon>Metazoa</taxon>
        <taxon>Ecdysozoa</taxon>
        <taxon>Arthropoda</taxon>
        <taxon>Chelicerata</taxon>
        <taxon>Arachnida</taxon>
        <taxon>Acari</taxon>
        <taxon>Parasitiformes</taxon>
        <taxon>Ixodida</taxon>
        <taxon>Ixodoidea</taxon>
        <taxon>Ixodidae</taxon>
        <taxon>Rhipicephalinae</taxon>
        <taxon>Rhipicephalus</taxon>
        <taxon>Rhipicephalus</taxon>
    </lineage>
</organism>